<evidence type="ECO:0000256" key="1">
    <source>
        <dbReference type="SAM" id="MobiDB-lite"/>
    </source>
</evidence>
<protein>
    <submittedName>
        <fullName evidence="2">Uncharacterized protein</fullName>
    </submittedName>
</protein>
<comment type="caution">
    <text evidence="2">The sequence shown here is derived from an EMBL/GenBank/DDBJ whole genome shotgun (WGS) entry which is preliminary data.</text>
</comment>
<dbReference type="Proteomes" id="UP000433876">
    <property type="component" value="Unassembled WGS sequence"/>
</dbReference>
<feature type="region of interest" description="Disordered" evidence="1">
    <location>
        <begin position="157"/>
        <end position="184"/>
    </location>
</feature>
<dbReference type="AlphaFoldDB" id="A0A8S8ZD55"/>
<reference evidence="2 3" key="1">
    <citation type="submission" date="2017-07" db="EMBL/GenBank/DDBJ databases">
        <title>Genome sequence of the Sordaria macrospora wild type strain R19027.</title>
        <authorList>
            <person name="Nowrousian M."/>
            <person name="Teichert I."/>
            <person name="Kueck U."/>
        </authorList>
    </citation>
    <scope>NUCLEOTIDE SEQUENCE [LARGE SCALE GENOMIC DNA]</scope>
    <source>
        <strain evidence="2 3">R19027</strain>
        <tissue evidence="2">Mycelium</tissue>
    </source>
</reference>
<organism evidence="2 3">
    <name type="scientific">Sordaria macrospora</name>
    <dbReference type="NCBI Taxonomy" id="5147"/>
    <lineage>
        <taxon>Eukaryota</taxon>
        <taxon>Fungi</taxon>
        <taxon>Dikarya</taxon>
        <taxon>Ascomycota</taxon>
        <taxon>Pezizomycotina</taxon>
        <taxon>Sordariomycetes</taxon>
        <taxon>Sordariomycetidae</taxon>
        <taxon>Sordariales</taxon>
        <taxon>Sordariaceae</taxon>
        <taxon>Sordaria</taxon>
    </lineage>
</organism>
<feature type="compositionally biased region" description="Basic and acidic residues" evidence="1">
    <location>
        <begin position="160"/>
        <end position="173"/>
    </location>
</feature>
<gene>
    <name evidence="2" type="ORF">SMACR_06036</name>
</gene>
<dbReference type="EMBL" id="NMPR01000252">
    <property type="protein sequence ID" value="KAA8624166.1"/>
    <property type="molecule type" value="Genomic_DNA"/>
</dbReference>
<sequence length="219" mass="23776">MTYGIPSRQQCCLQHQSYQGPEPETVRQMRSQLETLWQEEDDMDDAVAKRSVIDPESQQQEMRDATIRAKAKAALVLAGIETMGKLVTNGTPGAGGASRGVTEVTAATHEAGTEAARADDNIPTDYPLRSVGGFMNAAAGEAELVQRRRARRVQPLRTMESVEKSRAHIEAEQPTKSGGTMAEESSGALTLVVVKLTRGETVMKGCHCGVVFHWETGYD</sequence>
<proteinExistence type="predicted"/>
<evidence type="ECO:0000313" key="2">
    <source>
        <dbReference type="EMBL" id="KAA8624166.1"/>
    </source>
</evidence>
<dbReference type="VEuPathDB" id="FungiDB:SMAC_06036"/>
<accession>A0A8S8ZD55</accession>
<name>A0A8S8ZD55_SORMA</name>
<evidence type="ECO:0000313" key="3">
    <source>
        <dbReference type="Proteomes" id="UP000433876"/>
    </source>
</evidence>